<keyword evidence="2" id="KW-0812">Transmembrane</keyword>
<dbReference type="PANTHER" id="PTHR36036">
    <property type="entry name" value="PROLINE-RICH FAMILY PROTEIN"/>
    <property type="match status" value="1"/>
</dbReference>
<evidence type="ECO:0000313" key="4">
    <source>
        <dbReference type="Proteomes" id="UP000187406"/>
    </source>
</evidence>
<dbReference type="InParanoid" id="A0A1Q3CI58"/>
<feature type="compositionally biased region" description="Pro residues" evidence="1">
    <location>
        <begin position="102"/>
        <end position="134"/>
    </location>
</feature>
<dbReference type="Proteomes" id="UP000187406">
    <property type="component" value="Unassembled WGS sequence"/>
</dbReference>
<dbReference type="PANTHER" id="PTHR36036:SF1">
    <property type="entry name" value="PROLINE-RICH FAMILY PROTEIN"/>
    <property type="match status" value="1"/>
</dbReference>
<organism evidence="3 4">
    <name type="scientific">Cephalotus follicularis</name>
    <name type="common">Albany pitcher plant</name>
    <dbReference type="NCBI Taxonomy" id="3775"/>
    <lineage>
        <taxon>Eukaryota</taxon>
        <taxon>Viridiplantae</taxon>
        <taxon>Streptophyta</taxon>
        <taxon>Embryophyta</taxon>
        <taxon>Tracheophyta</taxon>
        <taxon>Spermatophyta</taxon>
        <taxon>Magnoliopsida</taxon>
        <taxon>eudicotyledons</taxon>
        <taxon>Gunneridae</taxon>
        <taxon>Pentapetalae</taxon>
        <taxon>rosids</taxon>
        <taxon>fabids</taxon>
        <taxon>Oxalidales</taxon>
        <taxon>Cephalotaceae</taxon>
        <taxon>Cephalotus</taxon>
    </lineage>
</organism>
<protein>
    <submittedName>
        <fullName evidence="3">Uncharacterized protein</fullName>
    </submittedName>
</protein>
<evidence type="ECO:0000256" key="1">
    <source>
        <dbReference type="SAM" id="MobiDB-lite"/>
    </source>
</evidence>
<keyword evidence="2" id="KW-1133">Transmembrane helix</keyword>
<proteinExistence type="predicted"/>
<dbReference type="InterPro" id="IPR040277">
    <property type="entry name" value="Os04g0629400-like"/>
</dbReference>
<feature type="non-terminal residue" evidence="3">
    <location>
        <position position="1"/>
    </location>
</feature>
<keyword evidence="2" id="KW-0472">Membrane</keyword>
<feature type="region of interest" description="Disordered" evidence="1">
    <location>
        <begin position="82"/>
        <end position="180"/>
    </location>
</feature>
<dbReference type="AlphaFoldDB" id="A0A1Q3CI58"/>
<name>A0A1Q3CI58_CEPFO</name>
<evidence type="ECO:0000256" key="2">
    <source>
        <dbReference type="SAM" id="Phobius"/>
    </source>
</evidence>
<reference evidence="4" key="1">
    <citation type="submission" date="2016-04" db="EMBL/GenBank/DDBJ databases">
        <title>Cephalotus genome sequencing.</title>
        <authorList>
            <person name="Fukushima K."/>
            <person name="Hasebe M."/>
            <person name="Fang X."/>
        </authorList>
    </citation>
    <scope>NUCLEOTIDE SEQUENCE [LARGE SCALE GENOMIC DNA]</scope>
    <source>
        <strain evidence="4">cv. St1</strain>
    </source>
</reference>
<sequence length="180" mass="19086">LTQTYLPDFPFLNLSCIYRTVPTRAIKMCYVGKATKIFIFIVTVLVVLGLVLGFRFMREVIHKSHICSSNSCLSPPIVFSPNPTITPPGSNQPAPGSASTQPSPPNSPPSSPPFSNPSPPPSPPFFNPSPPPPGSTVLNLRPPPPQLTSPPPPPPLAPTPYSSPNPTWVAQGPVHASLAD</sequence>
<evidence type="ECO:0000313" key="3">
    <source>
        <dbReference type="EMBL" id="GAV79954.1"/>
    </source>
</evidence>
<dbReference type="EMBL" id="BDDD01002084">
    <property type="protein sequence ID" value="GAV79954.1"/>
    <property type="molecule type" value="Genomic_DNA"/>
</dbReference>
<feature type="compositionally biased region" description="Pro residues" evidence="1">
    <location>
        <begin position="141"/>
        <end position="163"/>
    </location>
</feature>
<accession>A0A1Q3CI58</accession>
<feature type="compositionally biased region" description="Polar residues" evidence="1">
    <location>
        <begin position="82"/>
        <end position="101"/>
    </location>
</feature>
<comment type="caution">
    <text evidence="3">The sequence shown here is derived from an EMBL/GenBank/DDBJ whole genome shotgun (WGS) entry which is preliminary data.</text>
</comment>
<dbReference type="OrthoDB" id="1436129at2759"/>
<gene>
    <name evidence="3" type="ORF">CFOL_v3_23416</name>
</gene>
<dbReference type="PRINTS" id="PR01217">
    <property type="entry name" value="PRICHEXTENSN"/>
</dbReference>
<keyword evidence="4" id="KW-1185">Reference proteome</keyword>
<feature type="transmembrane region" description="Helical" evidence="2">
    <location>
        <begin position="37"/>
        <end position="56"/>
    </location>
</feature>